<dbReference type="AlphaFoldDB" id="A0A7Z0DTK4"/>
<organism evidence="2 3">
    <name type="scientific">Nocardioides panzhihuensis</name>
    <dbReference type="NCBI Taxonomy" id="860243"/>
    <lineage>
        <taxon>Bacteria</taxon>
        <taxon>Bacillati</taxon>
        <taxon>Actinomycetota</taxon>
        <taxon>Actinomycetes</taxon>
        <taxon>Propionibacteriales</taxon>
        <taxon>Nocardioidaceae</taxon>
        <taxon>Nocardioides</taxon>
    </lineage>
</organism>
<protein>
    <submittedName>
        <fullName evidence="2">Uncharacterized protein</fullName>
    </submittedName>
</protein>
<gene>
    <name evidence="2" type="ORF">BJ988_005961</name>
</gene>
<feature type="region of interest" description="Disordered" evidence="1">
    <location>
        <begin position="1"/>
        <end position="35"/>
    </location>
</feature>
<proteinExistence type="predicted"/>
<dbReference type="EMBL" id="JACBZR010000002">
    <property type="protein sequence ID" value="NYI81253.1"/>
    <property type="molecule type" value="Genomic_DNA"/>
</dbReference>
<dbReference type="RefSeq" id="WP_179661820.1">
    <property type="nucleotide sequence ID" value="NZ_JACBZR010000002.1"/>
</dbReference>
<feature type="region of interest" description="Disordered" evidence="1">
    <location>
        <begin position="51"/>
        <end position="70"/>
    </location>
</feature>
<sequence length="140" mass="15279">MTTPRPRPELSRTDGITAARLTGTAQRHARAGRELTEDQIATAIAELLGIATEPYQPPRRGRPGRRRRLRLDPLEHAAGGLLGGWLHSDVSGWDGRAAAQLLIRAGADPKTVQAYAEDVCERRDREQGLSGIGNPQPPHR</sequence>
<accession>A0A7Z0DTK4</accession>
<feature type="compositionally biased region" description="Basic residues" evidence="1">
    <location>
        <begin position="59"/>
        <end position="69"/>
    </location>
</feature>
<feature type="compositionally biased region" description="Basic and acidic residues" evidence="1">
    <location>
        <begin position="1"/>
        <end position="12"/>
    </location>
</feature>
<dbReference type="Proteomes" id="UP000564496">
    <property type="component" value="Unassembled WGS sequence"/>
</dbReference>
<name>A0A7Z0DTK4_9ACTN</name>
<evidence type="ECO:0000256" key="1">
    <source>
        <dbReference type="SAM" id="MobiDB-lite"/>
    </source>
</evidence>
<comment type="caution">
    <text evidence="2">The sequence shown here is derived from an EMBL/GenBank/DDBJ whole genome shotgun (WGS) entry which is preliminary data.</text>
</comment>
<evidence type="ECO:0000313" key="2">
    <source>
        <dbReference type="EMBL" id="NYI81253.1"/>
    </source>
</evidence>
<evidence type="ECO:0000313" key="3">
    <source>
        <dbReference type="Proteomes" id="UP000564496"/>
    </source>
</evidence>
<reference evidence="2 3" key="1">
    <citation type="submission" date="2020-07" db="EMBL/GenBank/DDBJ databases">
        <title>Sequencing the genomes of 1000 actinobacteria strains.</title>
        <authorList>
            <person name="Klenk H.-P."/>
        </authorList>
    </citation>
    <scope>NUCLEOTIDE SEQUENCE [LARGE SCALE GENOMIC DNA]</scope>
    <source>
        <strain evidence="2 3">DSM 26487</strain>
    </source>
</reference>
<keyword evidence="3" id="KW-1185">Reference proteome</keyword>